<dbReference type="InterPro" id="IPR036291">
    <property type="entry name" value="NAD(P)-bd_dom_sf"/>
</dbReference>
<keyword evidence="2 4" id="KW-0560">Oxidoreductase</keyword>
<protein>
    <submittedName>
        <fullName evidence="4">Mycofactocin-coupled SDR family oxidoreductase</fullName>
        <ecNumber evidence="4">1.1.99.-</ecNumber>
    </submittedName>
</protein>
<dbReference type="Proteomes" id="UP000392064">
    <property type="component" value="Chromosome"/>
</dbReference>
<evidence type="ECO:0000256" key="1">
    <source>
        <dbReference type="ARBA" id="ARBA00006484"/>
    </source>
</evidence>
<dbReference type="AlphaFoldDB" id="A0A5Q2MBW5"/>
<gene>
    <name evidence="4" type="ORF">GEV26_03915</name>
</gene>
<dbReference type="EMBL" id="CP045737">
    <property type="protein sequence ID" value="QGG40577.1"/>
    <property type="molecule type" value="Genomic_DNA"/>
</dbReference>
<evidence type="ECO:0000313" key="4">
    <source>
        <dbReference type="EMBL" id="QGG40577.1"/>
    </source>
</evidence>
<comment type="similarity">
    <text evidence="1">Belongs to the short-chain dehydrogenases/reductases (SDR) family.</text>
</comment>
<dbReference type="PANTHER" id="PTHR42760">
    <property type="entry name" value="SHORT-CHAIN DEHYDROGENASES/REDUCTASES FAMILY MEMBER"/>
    <property type="match status" value="1"/>
</dbReference>
<name>A0A5Q2MBW5_9ACTN</name>
<dbReference type="CDD" id="cd05233">
    <property type="entry name" value="SDR_c"/>
    <property type="match status" value="1"/>
</dbReference>
<evidence type="ECO:0000256" key="2">
    <source>
        <dbReference type="ARBA" id="ARBA00023002"/>
    </source>
</evidence>
<dbReference type="Pfam" id="PF13561">
    <property type="entry name" value="adh_short_C2"/>
    <property type="match status" value="1"/>
</dbReference>
<dbReference type="PANTHER" id="PTHR42760:SF133">
    <property type="entry name" value="3-OXOACYL-[ACYL-CARRIER-PROTEIN] REDUCTASE"/>
    <property type="match status" value="1"/>
</dbReference>
<dbReference type="KEGG" id="aef:GEV26_03915"/>
<dbReference type="InterPro" id="IPR023985">
    <property type="entry name" value="SDR_subfam_1"/>
</dbReference>
<dbReference type="Gene3D" id="3.40.50.720">
    <property type="entry name" value="NAD(P)-binding Rossmann-like Domain"/>
    <property type="match status" value="1"/>
</dbReference>
<organism evidence="4 5">
    <name type="scientific">Aeromicrobium yanjiei</name>
    <dbReference type="NCBI Taxonomy" id="2662028"/>
    <lineage>
        <taxon>Bacteria</taxon>
        <taxon>Bacillati</taxon>
        <taxon>Actinomycetota</taxon>
        <taxon>Actinomycetes</taxon>
        <taxon>Propionibacteriales</taxon>
        <taxon>Nocardioidaceae</taxon>
        <taxon>Aeromicrobium</taxon>
    </lineage>
</organism>
<dbReference type="PROSITE" id="PS00061">
    <property type="entry name" value="ADH_SHORT"/>
    <property type="match status" value="1"/>
</dbReference>
<sequence length="270" mass="28635">MSRRVVLITGAARGQGRSHALRFAEQGADLVLIDVCANDPHIPFDMASADELAQTTKDAQAFGATVISAQADVRRGGEMRAVVDQVESTFGRLDVVVANAGAYAFGPMSSLEIDDDRWEAVVGTNLTGVFNTVRATAPLMIRGGHGGSIVLVSSSAARRGLRSMADYTASKHGVVGLMRTFANELGEHSIRVNSVAPTGVETYMITNPAIQQWYAENPTMLENETGNILPVGMLQADDITDAVVWLASDGAKFVTGVDLPVDAGFREVTP</sequence>
<dbReference type="EC" id="1.1.99.-" evidence="4"/>
<accession>A0A5Q2MBW5</accession>
<dbReference type="PRINTS" id="PR00081">
    <property type="entry name" value="GDHRDH"/>
</dbReference>
<dbReference type="NCBIfam" id="TIGR03971">
    <property type="entry name" value="SDR_subfam_1"/>
    <property type="match status" value="1"/>
</dbReference>
<evidence type="ECO:0000313" key="5">
    <source>
        <dbReference type="Proteomes" id="UP000392064"/>
    </source>
</evidence>
<dbReference type="RefSeq" id="WP_153651848.1">
    <property type="nucleotide sequence ID" value="NZ_CP045737.1"/>
</dbReference>
<reference evidence="4 5" key="1">
    <citation type="submission" date="2019-11" db="EMBL/GenBank/DDBJ databases">
        <authorList>
            <person name="Li J."/>
        </authorList>
    </citation>
    <scope>NUCLEOTIDE SEQUENCE [LARGE SCALE GENOMIC DNA]</scope>
    <source>
        <strain evidence="4 5">MF47</strain>
    </source>
</reference>
<proteinExistence type="inferred from homology"/>
<evidence type="ECO:0000256" key="3">
    <source>
        <dbReference type="ARBA" id="ARBA00023027"/>
    </source>
</evidence>
<dbReference type="SUPFAM" id="SSF51735">
    <property type="entry name" value="NAD(P)-binding Rossmann-fold domains"/>
    <property type="match status" value="1"/>
</dbReference>
<dbReference type="InterPro" id="IPR002347">
    <property type="entry name" value="SDR_fam"/>
</dbReference>
<dbReference type="PRINTS" id="PR00080">
    <property type="entry name" value="SDRFAMILY"/>
</dbReference>
<keyword evidence="5" id="KW-1185">Reference proteome</keyword>
<dbReference type="NCBIfam" id="NF009467">
    <property type="entry name" value="PRK12826.1-3"/>
    <property type="match status" value="1"/>
</dbReference>
<dbReference type="FunFam" id="3.40.50.720:FF:000084">
    <property type="entry name" value="Short-chain dehydrogenase reductase"/>
    <property type="match status" value="1"/>
</dbReference>
<dbReference type="InterPro" id="IPR020904">
    <property type="entry name" value="Sc_DH/Rdtase_CS"/>
</dbReference>
<dbReference type="GO" id="GO:0016616">
    <property type="term" value="F:oxidoreductase activity, acting on the CH-OH group of donors, NAD or NADP as acceptor"/>
    <property type="evidence" value="ECO:0007669"/>
    <property type="project" value="TreeGrafter"/>
</dbReference>
<keyword evidence="3" id="KW-0520">NAD</keyword>